<proteinExistence type="inferred from homology"/>
<dbReference type="EMBL" id="CP031078">
    <property type="protein sequence ID" value="AYF01680.1"/>
    <property type="molecule type" value="Genomic_DNA"/>
</dbReference>
<feature type="transmembrane region" description="Helical" evidence="8">
    <location>
        <begin position="109"/>
        <end position="127"/>
    </location>
</feature>
<feature type="transmembrane region" description="Helical" evidence="8">
    <location>
        <begin position="173"/>
        <end position="196"/>
    </location>
</feature>
<dbReference type="InterPro" id="IPR002781">
    <property type="entry name" value="TM_pro_TauE-like"/>
</dbReference>
<dbReference type="AlphaFoldDB" id="A0A386UNI3"/>
<keyword evidence="6 8" id="KW-1133">Transmembrane helix</keyword>
<dbReference type="PANTHER" id="PTHR30269:SF32">
    <property type="entry name" value="MEMBRANE TRANSPORTER PROTEIN-RELATED"/>
    <property type="match status" value="1"/>
</dbReference>
<evidence type="ECO:0000256" key="7">
    <source>
        <dbReference type="ARBA" id="ARBA00023136"/>
    </source>
</evidence>
<evidence type="ECO:0000256" key="5">
    <source>
        <dbReference type="ARBA" id="ARBA00022692"/>
    </source>
</evidence>
<keyword evidence="4 8" id="KW-1003">Cell membrane</keyword>
<evidence type="ECO:0000256" key="6">
    <source>
        <dbReference type="ARBA" id="ARBA00022989"/>
    </source>
</evidence>
<name>A0A386UNI3_9RHOB</name>
<reference evidence="10" key="1">
    <citation type="submission" date="2018-07" db="EMBL/GenBank/DDBJ databases">
        <title>Genome Structure of the Opportunistic Pathogen Paracoccus yeei (Alphaproteobacteria) and Identification of Putative Virulence Factors.</title>
        <authorList>
            <person name="Lasek R."/>
            <person name="Szuplewska M."/>
            <person name="Mitura M."/>
            <person name="Decewicz P."/>
            <person name="Chmielowska C."/>
            <person name="Pawlot A."/>
            <person name="Sentkowska D."/>
            <person name="Czarnecki J."/>
            <person name="Bartosik D."/>
        </authorList>
    </citation>
    <scope>NUCLEOTIDE SEQUENCE [LARGE SCALE GENOMIC DNA]</scope>
    <source>
        <strain evidence="10">CCUG 32053</strain>
    </source>
</reference>
<evidence type="ECO:0000313" key="9">
    <source>
        <dbReference type="EMBL" id="AYF01680.1"/>
    </source>
</evidence>
<evidence type="ECO:0000256" key="4">
    <source>
        <dbReference type="ARBA" id="ARBA00022475"/>
    </source>
</evidence>
<dbReference type="Proteomes" id="UP000272010">
    <property type="component" value="Chromosome"/>
</dbReference>
<feature type="transmembrane region" description="Helical" evidence="8">
    <location>
        <begin position="134"/>
        <end position="153"/>
    </location>
</feature>
<feature type="transmembrane region" description="Helical" evidence="8">
    <location>
        <begin position="39"/>
        <end position="58"/>
    </location>
</feature>
<sequence>MGHRAKATPSRVFHRENMRRLKPARAPIDCRSMFGLDPFHLALAVAITLFSGFVKGAIGFAMPMIMLSALGSFLTAQQAVAAVILPVLITNIRQALRQGWGPAWAATWAYRWHIGMVVLFIPVSAFFATRVPQWAMYALIGVPITLYAGWQLMGRSLALPIHHRRRAEIATGIVGGLIGGVSGIWGPPLLVLLLSLHAPKDEQMRVQGVVFFIGAAVLTVSHLNSGLLNAQTLPFSAMLVVPAIIGMGLGYLAHDRLDISQFRRWTLILLVATGLNLIRRATELLGAPT</sequence>
<keyword evidence="3" id="KW-0813">Transport</keyword>
<gene>
    <name evidence="9" type="ORF">PY32053_02066</name>
</gene>
<dbReference type="Pfam" id="PF01925">
    <property type="entry name" value="TauE"/>
    <property type="match status" value="1"/>
</dbReference>
<keyword evidence="7 8" id="KW-0472">Membrane</keyword>
<organism evidence="9 10">
    <name type="scientific">Paracoccus yeei</name>
    <dbReference type="NCBI Taxonomy" id="147645"/>
    <lineage>
        <taxon>Bacteria</taxon>
        <taxon>Pseudomonadati</taxon>
        <taxon>Pseudomonadota</taxon>
        <taxon>Alphaproteobacteria</taxon>
        <taxon>Rhodobacterales</taxon>
        <taxon>Paracoccaceae</taxon>
        <taxon>Paracoccus</taxon>
    </lineage>
</organism>
<evidence type="ECO:0000256" key="8">
    <source>
        <dbReference type="RuleBase" id="RU363041"/>
    </source>
</evidence>
<dbReference type="GO" id="GO:0005886">
    <property type="term" value="C:plasma membrane"/>
    <property type="evidence" value="ECO:0007669"/>
    <property type="project" value="UniProtKB-SubCell"/>
</dbReference>
<feature type="transmembrane region" description="Helical" evidence="8">
    <location>
        <begin position="65"/>
        <end position="89"/>
    </location>
</feature>
<keyword evidence="5 8" id="KW-0812">Transmembrane</keyword>
<feature type="transmembrane region" description="Helical" evidence="8">
    <location>
        <begin position="208"/>
        <end position="227"/>
    </location>
</feature>
<dbReference type="PANTHER" id="PTHR30269">
    <property type="entry name" value="TRANSMEMBRANE PROTEIN YFCA"/>
    <property type="match status" value="1"/>
</dbReference>
<feature type="transmembrane region" description="Helical" evidence="8">
    <location>
        <begin position="233"/>
        <end position="253"/>
    </location>
</feature>
<protein>
    <recommendedName>
        <fullName evidence="8">Probable membrane transporter protein</fullName>
    </recommendedName>
</protein>
<evidence type="ECO:0000256" key="3">
    <source>
        <dbReference type="ARBA" id="ARBA00022448"/>
    </source>
</evidence>
<evidence type="ECO:0000256" key="1">
    <source>
        <dbReference type="ARBA" id="ARBA00004651"/>
    </source>
</evidence>
<accession>A0A386UNI3</accession>
<comment type="subcellular location">
    <subcellularLocation>
        <location evidence="1 8">Cell membrane</location>
        <topology evidence="1 8">Multi-pass membrane protein</topology>
    </subcellularLocation>
</comment>
<evidence type="ECO:0000313" key="10">
    <source>
        <dbReference type="Proteomes" id="UP000272010"/>
    </source>
</evidence>
<evidence type="ECO:0000256" key="2">
    <source>
        <dbReference type="ARBA" id="ARBA00009142"/>
    </source>
</evidence>
<dbReference type="InterPro" id="IPR052017">
    <property type="entry name" value="TSUP"/>
</dbReference>
<comment type="similarity">
    <text evidence="2 8">Belongs to the 4-toluene sulfonate uptake permease (TSUP) (TC 2.A.102) family.</text>
</comment>